<keyword evidence="9" id="KW-0472">Membrane</keyword>
<evidence type="ECO:0000256" key="10">
    <source>
        <dbReference type="SAM" id="MobiDB-lite"/>
    </source>
</evidence>
<feature type="domain" description="TonB C-terminal" evidence="11">
    <location>
        <begin position="383"/>
        <end position="475"/>
    </location>
</feature>
<dbReference type="PANTHER" id="PTHR33446">
    <property type="entry name" value="PROTEIN TONB-RELATED"/>
    <property type="match status" value="1"/>
</dbReference>
<dbReference type="InterPro" id="IPR037682">
    <property type="entry name" value="TonB_C"/>
</dbReference>
<dbReference type="Pfam" id="PF03544">
    <property type="entry name" value="TonB_C"/>
    <property type="match status" value="1"/>
</dbReference>
<dbReference type="Gene3D" id="3.30.1150.10">
    <property type="match status" value="1"/>
</dbReference>
<evidence type="ECO:0000256" key="9">
    <source>
        <dbReference type="ARBA" id="ARBA00023136"/>
    </source>
</evidence>
<dbReference type="eggNOG" id="COG0810">
    <property type="taxonomic scope" value="Bacteria"/>
</dbReference>
<reference evidence="13" key="2">
    <citation type="submission" date="2007-11" db="EMBL/GenBank/DDBJ databases">
        <title>Complete sequence of Delftia acidovorans DSM 14801 / SPH-1.</title>
        <authorList>
            <person name="Copeland A."/>
            <person name="Lucas S."/>
            <person name="Lapidus A."/>
            <person name="Barry K."/>
            <person name="Glavina del Rio T."/>
            <person name="Dalin E."/>
            <person name="Tice H."/>
            <person name="Pitluck S."/>
            <person name="Lowry S."/>
            <person name="Clum A."/>
            <person name="Schmutz J."/>
            <person name="Larimer F."/>
            <person name="Land M."/>
            <person name="Hauser L."/>
            <person name="Kyrpides N."/>
            <person name="Kim E."/>
            <person name="Schleheck D."/>
            <person name="Richardson P."/>
        </authorList>
    </citation>
    <scope>NUCLEOTIDE SEQUENCE [LARGE SCALE GENOMIC DNA]</scope>
    <source>
        <strain evidence="13">DSM 14801 / SPH-1</strain>
    </source>
</reference>
<dbReference type="KEGG" id="dac:Daci_3773"/>
<evidence type="ECO:0000256" key="3">
    <source>
        <dbReference type="ARBA" id="ARBA00022448"/>
    </source>
</evidence>
<feature type="region of interest" description="Disordered" evidence="10">
    <location>
        <begin position="55"/>
        <end position="99"/>
    </location>
</feature>
<evidence type="ECO:0000313" key="13">
    <source>
        <dbReference type="Proteomes" id="UP000000784"/>
    </source>
</evidence>
<keyword evidence="7" id="KW-0653">Protein transport</keyword>
<evidence type="ECO:0000256" key="6">
    <source>
        <dbReference type="ARBA" id="ARBA00022692"/>
    </source>
</evidence>
<gene>
    <name evidence="12" type="ordered locus">Daci_3773</name>
</gene>
<dbReference type="GO" id="GO:0055085">
    <property type="term" value="P:transmembrane transport"/>
    <property type="evidence" value="ECO:0007669"/>
    <property type="project" value="InterPro"/>
</dbReference>
<dbReference type="GO" id="GO:0098797">
    <property type="term" value="C:plasma membrane protein complex"/>
    <property type="evidence" value="ECO:0007669"/>
    <property type="project" value="TreeGrafter"/>
</dbReference>
<dbReference type="PANTHER" id="PTHR33446:SF2">
    <property type="entry name" value="PROTEIN TONB"/>
    <property type="match status" value="1"/>
</dbReference>
<dbReference type="STRING" id="398578.Daci_3773"/>
<keyword evidence="4" id="KW-1003">Cell membrane</keyword>
<evidence type="ECO:0000256" key="1">
    <source>
        <dbReference type="ARBA" id="ARBA00004383"/>
    </source>
</evidence>
<keyword evidence="6" id="KW-0812">Transmembrane</keyword>
<keyword evidence="13" id="KW-1185">Reference proteome</keyword>
<proteinExistence type="inferred from homology"/>
<keyword evidence="5" id="KW-0997">Cell inner membrane</keyword>
<organism evidence="12 13">
    <name type="scientific">Delftia acidovorans (strain DSM 14801 / SPH-1)</name>
    <dbReference type="NCBI Taxonomy" id="398578"/>
    <lineage>
        <taxon>Bacteria</taxon>
        <taxon>Pseudomonadati</taxon>
        <taxon>Pseudomonadota</taxon>
        <taxon>Betaproteobacteria</taxon>
        <taxon>Burkholderiales</taxon>
        <taxon>Comamonadaceae</taxon>
        <taxon>Delftia</taxon>
    </lineage>
</organism>
<evidence type="ECO:0000313" key="12">
    <source>
        <dbReference type="EMBL" id="ABX36405.1"/>
    </source>
</evidence>
<dbReference type="InterPro" id="IPR006260">
    <property type="entry name" value="TonB/TolA_C"/>
</dbReference>
<dbReference type="EMBL" id="CP000884">
    <property type="protein sequence ID" value="ABX36405.1"/>
    <property type="molecule type" value="Genomic_DNA"/>
</dbReference>
<accession>A9C2Q6</accession>
<dbReference type="InterPro" id="IPR051045">
    <property type="entry name" value="TonB-dependent_transducer"/>
</dbReference>
<dbReference type="PROSITE" id="PS52015">
    <property type="entry name" value="TONB_CTD"/>
    <property type="match status" value="1"/>
</dbReference>
<dbReference type="AlphaFoldDB" id="A9C2Q6"/>
<dbReference type="SUPFAM" id="SSF74653">
    <property type="entry name" value="TolA/TonB C-terminal domain"/>
    <property type="match status" value="1"/>
</dbReference>
<feature type="region of interest" description="Disordered" evidence="10">
    <location>
        <begin position="324"/>
        <end position="349"/>
    </location>
</feature>
<dbReference type="GO" id="GO:0015031">
    <property type="term" value="P:protein transport"/>
    <property type="evidence" value="ECO:0007669"/>
    <property type="project" value="UniProtKB-KW"/>
</dbReference>
<feature type="compositionally biased region" description="Basic and acidic residues" evidence="10">
    <location>
        <begin position="69"/>
        <end position="85"/>
    </location>
</feature>
<evidence type="ECO:0000256" key="4">
    <source>
        <dbReference type="ARBA" id="ARBA00022475"/>
    </source>
</evidence>
<comment type="similarity">
    <text evidence="2">Belongs to the TonB family.</text>
</comment>
<name>A9C2Q6_DELAS</name>
<evidence type="ECO:0000256" key="2">
    <source>
        <dbReference type="ARBA" id="ARBA00006555"/>
    </source>
</evidence>
<evidence type="ECO:0000256" key="8">
    <source>
        <dbReference type="ARBA" id="ARBA00022989"/>
    </source>
</evidence>
<dbReference type="GO" id="GO:0031992">
    <property type="term" value="F:energy transducer activity"/>
    <property type="evidence" value="ECO:0007669"/>
    <property type="project" value="TreeGrafter"/>
</dbReference>
<keyword evidence="3" id="KW-0813">Transport</keyword>
<comment type="subcellular location">
    <subcellularLocation>
        <location evidence="1">Cell inner membrane</location>
        <topology evidence="1">Single-pass membrane protein</topology>
        <orientation evidence="1">Periplasmic side</orientation>
    </subcellularLocation>
</comment>
<dbReference type="HOGENOM" id="CLU_033693_0_0_4"/>
<protein>
    <submittedName>
        <fullName evidence="12">TonB family protein</fullName>
    </submittedName>
</protein>
<reference evidence="12 13" key="1">
    <citation type="journal article" date="2004" name="Appl. Environ. Microbiol.">
        <title>Mineralization of individual congeners of linear alkylbenzenesulfonate by defined pairs of heterotrophic bacteria.</title>
        <authorList>
            <person name="Schleheck D."/>
            <person name="Knepper T.P."/>
            <person name="Fischer K."/>
            <person name="Cook A.M."/>
        </authorList>
    </citation>
    <scope>NUCLEOTIDE SEQUENCE [LARGE SCALE GENOMIC DNA]</scope>
    <source>
        <strain evidence="13">DSM 14801 / SPH-1</strain>
    </source>
</reference>
<evidence type="ECO:0000259" key="11">
    <source>
        <dbReference type="PROSITE" id="PS52015"/>
    </source>
</evidence>
<keyword evidence="8" id="KW-1133">Transmembrane helix</keyword>
<dbReference type="NCBIfam" id="TIGR01352">
    <property type="entry name" value="tonB_Cterm"/>
    <property type="match status" value="1"/>
</dbReference>
<sequence>MPLPFLARLGLDLNADERAIRRAYARALKEIDQETDLDGFQALRESYQAALAWHAQRRPETAIPPSSSDSKEDAPHSRNSSDAHIDTGNTPSRKADPAYSARTIDHARQIAHALLADLRKKLAAGWPQDRTAVSIWLNEVLKDQRLIDMDARHFFEWGMAALLAEGWQPRKEFLFGPAIDCFGWKQDRGRLAAFGHAGAVVASAIGELEFFDTRPKHVRVAQKELIQGLRESSKPPTSTLLKHRATLRDVVQHYPHWLHVITDTRNAKRWLEWADQIPRWRQRLAPSASSSTSERKGGNFWFGWIFLLVLVLSTLGKISALVNSSGPSVPRHSPPLTTQSFAPPAAATDGTASSFTRIVKDLPASSAAPVPLPLDDDSLKLPPAAELPRHLQAPRLAYPEQAKRLRQEGRVVIKARIDPDGKIRRAEIDQSSSHAILDEAAMAAVLKASFIAAKDSSGASVPSVIKIPIKFELGN</sequence>
<evidence type="ECO:0000256" key="5">
    <source>
        <dbReference type="ARBA" id="ARBA00022519"/>
    </source>
</evidence>
<evidence type="ECO:0000256" key="7">
    <source>
        <dbReference type="ARBA" id="ARBA00022927"/>
    </source>
</evidence>
<dbReference type="Proteomes" id="UP000000784">
    <property type="component" value="Chromosome"/>
</dbReference>